<dbReference type="GO" id="GO:0015833">
    <property type="term" value="P:peptide transport"/>
    <property type="evidence" value="ECO:0007669"/>
    <property type="project" value="TreeGrafter"/>
</dbReference>
<evidence type="ECO:0000313" key="3">
    <source>
        <dbReference type="EMBL" id="RAW10284.1"/>
    </source>
</evidence>
<dbReference type="AlphaFoldDB" id="A0A329QDC2"/>
<evidence type="ECO:0000259" key="2">
    <source>
        <dbReference type="Pfam" id="PF00496"/>
    </source>
</evidence>
<protein>
    <submittedName>
        <fullName evidence="3">ABC transporter substrate-binding protein</fullName>
    </submittedName>
</protein>
<dbReference type="GO" id="GO:1904680">
    <property type="term" value="F:peptide transmembrane transporter activity"/>
    <property type="evidence" value="ECO:0007669"/>
    <property type="project" value="TreeGrafter"/>
</dbReference>
<accession>A0A329QDC2</accession>
<dbReference type="PROSITE" id="PS51257">
    <property type="entry name" value="PROKAR_LIPOPROTEIN"/>
    <property type="match status" value="1"/>
</dbReference>
<dbReference type="SUPFAM" id="SSF53850">
    <property type="entry name" value="Periplasmic binding protein-like II"/>
    <property type="match status" value="1"/>
</dbReference>
<proteinExistence type="predicted"/>
<gene>
    <name evidence="3" type="ORF">DPM12_19160</name>
</gene>
<dbReference type="Gene3D" id="3.10.105.10">
    <property type="entry name" value="Dipeptide-binding Protein, Domain 3"/>
    <property type="match status" value="1"/>
</dbReference>
<keyword evidence="4" id="KW-1185">Reference proteome</keyword>
<dbReference type="InterPro" id="IPR006311">
    <property type="entry name" value="TAT_signal"/>
</dbReference>
<dbReference type="InterPro" id="IPR039424">
    <property type="entry name" value="SBP_5"/>
</dbReference>
<dbReference type="PANTHER" id="PTHR30290:SF62">
    <property type="entry name" value="OLIGOPEPTIDE ABC TRANSPORTER, PERIPLASMIC OLIGOPEPTIDE-BINDING PROTEIN"/>
    <property type="match status" value="1"/>
</dbReference>
<dbReference type="CDD" id="cd08500">
    <property type="entry name" value="PBP2_NikA_DppA_OppA_like_4"/>
    <property type="match status" value="1"/>
</dbReference>
<dbReference type="Pfam" id="PF00496">
    <property type="entry name" value="SBP_bac_5"/>
    <property type="match status" value="1"/>
</dbReference>
<feature type="domain" description="Solute-binding protein family 5" evidence="2">
    <location>
        <begin position="127"/>
        <end position="542"/>
    </location>
</feature>
<dbReference type="PROSITE" id="PS51318">
    <property type="entry name" value="TAT"/>
    <property type="match status" value="1"/>
</dbReference>
<evidence type="ECO:0000256" key="1">
    <source>
        <dbReference type="SAM" id="MobiDB-lite"/>
    </source>
</evidence>
<reference evidence="3 4" key="1">
    <citation type="submission" date="2018-06" db="EMBL/GenBank/DDBJ databases">
        <title>Phytoactinopolyspora halophila sp. nov., a novel halophilic actinomycete isolated from a saline soil in China.</title>
        <authorList>
            <person name="Tang S.-K."/>
        </authorList>
    </citation>
    <scope>NUCLEOTIDE SEQUENCE [LARGE SCALE GENOMIC DNA]</scope>
    <source>
        <strain evidence="3 4">YIM 96934</strain>
    </source>
</reference>
<dbReference type="EMBL" id="QMIG01000027">
    <property type="protein sequence ID" value="RAW10284.1"/>
    <property type="molecule type" value="Genomic_DNA"/>
</dbReference>
<sequence length="670" mass="76006">MNHQRPTSPLLSRRRLLYGGGLVVVSAAASGCGFFETDPGGEGDGADPSVDKGPEAPMLAEQVDAGDLPPVDERLPVNPLVVEPTERIGTYGGTWRTAVTGEGDGPWMHRTIGYESLLRWTRDWDEPILNVAESFEVSDDGREFTIRLREGHRWSDGEPLTTEDVQFAFDILTNRDINQSVHSMLQHEGEIAELDILDDYTFVVRFASPHGLWRINNANVVDGDRLISFPKHYLENFLPENNPDIEDEAREAGFESWQEYFNSIGNGFSVTWNNLDLPTLNPFIVVEPLQGATDRALFRRNPYYFKVDPDGSQLPYLDEVRYDIIADEEAMLLRATNGEFDLHTRHFNTLENRPVVAENQEDGNYRILELDSTWHNQMTIMLNLHHRDEAVRELYQDRNFRIALSHAIDRQRLVDAVWNRQGEPYQAAPVPGSEFYDEEFATQYLEHDPDLANEILDDAGYDERDGDGYRLRADGGRLSVRVSIADPGPVDGWVQAMELVADDWEQIGVECTLDPKPREAFETEKSERDHDATVWVGEGGHNDALILPRQYFAFDFESHFGNSWATVWEGGEFDDPDDVPPPMPEPMAEQQRLYDELTAEPDEAARNEIFQEILEIAKEQFWCIGTVRLEGTYGIVHDRFQNVGGPMPESSVLNTPAPANAEQFFVDEDA</sequence>
<comment type="caution">
    <text evidence="3">The sequence shown here is derived from an EMBL/GenBank/DDBJ whole genome shotgun (WGS) entry which is preliminary data.</text>
</comment>
<feature type="region of interest" description="Disordered" evidence="1">
    <location>
        <begin position="36"/>
        <end position="55"/>
    </location>
</feature>
<dbReference type="PANTHER" id="PTHR30290">
    <property type="entry name" value="PERIPLASMIC BINDING COMPONENT OF ABC TRANSPORTER"/>
    <property type="match status" value="1"/>
</dbReference>
<dbReference type="InterPro" id="IPR000914">
    <property type="entry name" value="SBP_5_dom"/>
</dbReference>
<dbReference type="RefSeq" id="WP_112259964.1">
    <property type="nucleotide sequence ID" value="NZ_QMIG01000027.1"/>
</dbReference>
<dbReference type="Proteomes" id="UP000250462">
    <property type="component" value="Unassembled WGS sequence"/>
</dbReference>
<evidence type="ECO:0000313" key="4">
    <source>
        <dbReference type="Proteomes" id="UP000250462"/>
    </source>
</evidence>
<dbReference type="Gene3D" id="3.40.190.10">
    <property type="entry name" value="Periplasmic binding protein-like II"/>
    <property type="match status" value="1"/>
</dbReference>
<dbReference type="OrthoDB" id="7888869at2"/>
<name>A0A329QDC2_9ACTN</name>
<organism evidence="3 4">
    <name type="scientific">Phytoactinopolyspora halophila</name>
    <dbReference type="NCBI Taxonomy" id="1981511"/>
    <lineage>
        <taxon>Bacteria</taxon>
        <taxon>Bacillati</taxon>
        <taxon>Actinomycetota</taxon>
        <taxon>Actinomycetes</taxon>
        <taxon>Jiangellales</taxon>
        <taxon>Jiangellaceae</taxon>
        <taxon>Phytoactinopolyspora</taxon>
    </lineage>
</organism>